<keyword evidence="3" id="KW-0326">Glycosidase</keyword>
<proteinExistence type="predicted"/>
<keyword evidence="4" id="KW-1185">Reference proteome</keyword>
<dbReference type="GO" id="GO:0008843">
    <property type="term" value="F:endochitinase activity"/>
    <property type="evidence" value="ECO:0007669"/>
    <property type="project" value="UniProtKB-EC"/>
</dbReference>
<evidence type="ECO:0000313" key="4">
    <source>
        <dbReference type="Proteomes" id="UP000326702"/>
    </source>
</evidence>
<evidence type="ECO:0000313" key="3">
    <source>
        <dbReference type="EMBL" id="QFV00182.1"/>
    </source>
</evidence>
<dbReference type="KEGG" id="lxl:KDY119_03717"/>
<protein>
    <submittedName>
        <fullName evidence="3">Chitinase</fullName>
        <ecNumber evidence="3">3.2.1.14</ecNumber>
    </submittedName>
</protein>
<dbReference type="Proteomes" id="UP000326702">
    <property type="component" value="Chromosome"/>
</dbReference>
<sequence length="260" mass="25896">MLPSCSGRQTRGMTRRHLHAPHVARTTTAAVALVVVGLLSAGTLAACDDGTQDAASPATGGSTETTPSPTSTADDTTGTGSTPTSGSTEDGAGTGSTSGTTKGSGSGSTPTSSSLRVARCTAGHLTGTLTEGEGGGAGSTFPYLVLKNTGSSPCQLQGWPGVSFVGDDNGTQLGAAATFDRSSPHATVTLLPNGHAHAPLKIAQAANYDKSTCKPQKADGLRVYVPGETHSIFVKASGLTACTNKKVQLLQTQAIQPGAD</sequence>
<dbReference type="InterPro" id="IPR025326">
    <property type="entry name" value="DUF4232"/>
</dbReference>
<feature type="region of interest" description="Disordered" evidence="1">
    <location>
        <begin position="51"/>
        <end position="115"/>
    </location>
</feature>
<evidence type="ECO:0000259" key="2">
    <source>
        <dbReference type="Pfam" id="PF14016"/>
    </source>
</evidence>
<dbReference type="EMBL" id="CP045529">
    <property type="protein sequence ID" value="QFV00182.1"/>
    <property type="molecule type" value="Genomic_DNA"/>
</dbReference>
<dbReference type="EC" id="3.2.1.14" evidence="3"/>
<dbReference type="Pfam" id="PF14016">
    <property type="entry name" value="DUF4232"/>
    <property type="match status" value="1"/>
</dbReference>
<feature type="compositionally biased region" description="Low complexity" evidence="1">
    <location>
        <begin position="54"/>
        <end position="91"/>
    </location>
</feature>
<accession>A0A5P9QFD9</accession>
<dbReference type="AlphaFoldDB" id="A0A5P9QFD9"/>
<name>A0A5P9QFD9_9MICO</name>
<feature type="region of interest" description="Disordered" evidence="1">
    <location>
        <begin position="1"/>
        <end position="21"/>
    </location>
</feature>
<feature type="compositionally biased region" description="Gly residues" evidence="1">
    <location>
        <begin position="92"/>
        <end position="106"/>
    </location>
</feature>
<gene>
    <name evidence="3" type="ORF">KDY119_03717</name>
</gene>
<organism evidence="3 4">
    <name type="scientific">Luteimicrobium xylanilyticum</name>
    <dbReference type="NCBI Taxonomy" id="1133546"/>
    <lineage>
        <taxon>Bacteria</taxon>
        <taxon>Bacillati</taxon>
        <taxon>Actinomycetota</taxon>
        <taxon>Actinomycetes</taxon>
        <taxon>Micrococcales</taxon>
        <taxon>Luteimicrobium</taxon>
    </lineage>
</organism>
<feature type="compositionally biased region" description="Polar residues" evidence="1">
    <location>
        <begin position="1"/>
        <end position="12"/>
    </location>
</feature>
<feature type="domain" description="DUF4232" evidence="2">
    <location>
        <begin position="120"/>
        <end position="249"/>
    </location>
</feature>
<evidence type="ECO:0000256" key="1">
    <source>
        <dbReference type="SAM" id="MobiDB-lite"/>
    </source>
</evidence>
<keyword evidence="3" id="KW-0378">Hydrolase</keyword>
<reference evidence="3 4" key="1">
    <citation type="submission" date="2019-10" db="EMBL/GenBank/DDBJ databases">
        <title>Genome sequence of Luteimicrobium xylanilyticum HY-24.</title>
        <authorList>
            <person name="Kim D.Y."/>
            <person name="Park H.-Y."/>
        </authorList>
    </citation>
    <scope>NUCLEOTIDE SEQUENCE [LARGE SCALE GENOMIC DNA]</scope>
    <source>
        <strain evidence="3 4">HY-24</strain>
    </source>
</reference>